<protein>
    <submittedName>
        <fullName evidence="2">Uncharacterized protein</fullName>
    </submittedName>
</protein>
<evidence type="ECO:0000313" key="2">
    <source>
        <dbReference type="EMBL" id="GAC84249.1"/>
    </source>
</evidence>
<comment type="caution">
    <text evidence="2">The sequence shown here is derived from an EMBL/GenBank/DDBJ whole genome shotgun (WGS) entry which is preliminary data.</text>
</comment>
<name>A0ABQ0IL51_9ACTN</name>
<reference evidence="2 3" key="1">
    <citation type="submission" date="2013-02" db="EMBL/GenBank/DDBJ databases">
        <title>Whole genome shotgun sequence of Gordonia paraffinivorans NBRC 108238.</title>
        <authorList>
            <person name="Isaki-Nakamura S."/>
            <person name="Hosoyama A."/>
            <person name="Tsuchikane K."/>
            <person name="Ando Y."/>
            <person name="Baba S."/>
            <person name="Ohji S."/>
            <person name="Hamada M."/>
            <person name="Tamura T."/>
            <person name="Yamazoe A."/>
            <person name="Yamazaki S."/>
            <person name="Fujita N."/>
        </authorList>
    </citation>
    <scope>NUCLEOTIDE SEQUENCE [LARGE SCALE GENOMIC DNA]</scope>
    <source>
        <strain evidence="2 3">NBRC 108238</strain>
    </source>
</reference>
<accession>A0ABQ0IL51</accession>
<organism evidence="2 3">
    <name type="scientific">Gordonia paraffinivorans NBRC 108238</name>
    <dbReference type="NCBI Taxonomy" id="1223543"/>
    <lineage>
        <taxon>Bacteria</taxon>
        <taxon>Bacillati</taxon>
        <taxon>Actinomycetota</taxon>
        <taxon>Actinomycetes</taxon>
        <taxon>Mycobacteriales</taxon>
        <taxon>Gordoniaceae</taxon>
        <taxon>Gordonia</taxon>
    </lineage>
</organism>
<keyword evidence="3" id="KW-1185">Reference proteome</keyword>
<dbReference type="EMBL" id="BAOQ01000019">
    <property type="protein sequence ID" value="GAC84249.1"/>
    <property type="molecule type" value="Genomic_DNA"/>
</dbReference>
<proteinExistence type="predicted"/>
<feature type="chain" id="PRO_5047520101" evidence="1">
    <location>
        <begin position="29"/>
        <end position="224"/>
    </location>
</feature>
<dbReference type="Proteomes" id="UP000035021">
    <property type="component" value="Unassembled WGS sequence"/>
</dbReference>
<gene>
    <name evidence="2" type="ORF">GP2_019_00670</name>
</gene>
<evidence type="ECO:0000256" key="1">
    <source>
        <dbReference type="SAM" id="SignalP"/>
    </source>
</evidence>
<keyword evidence="1" id="KW-0732">Signal</keyword>
<evidence type="ECO:0000313" key="3">
    <source>
        <dbReference type="Proteomes" id="UP000035021"/>
    </source>
</evidence>
<sequence length="224" mass="24420">MIRIAKRALVAAVAAVIPLVAFAPPATADEVTWKGVTWNGSVRLEGGNLVVDSGTAHYEPPVASRRLGTAFQATYIDHGSGHPKPSVYVVEKETTETPFAVAWFGVATNPRPVDATHPEPWDDYIAQRYTATINEIPYVDVGRKPGIHTMRIGLRDDGKVDYWLDGCVTKTFDDFGLSYLGDIYLEARHGSVTFTDFTMIPSYRTPTEAKNCGADNAWGSLGLS</sequence>
<dbReference type="RefSeq" id="WP_006900483.1">
    <property type="nucleotide sequence ID" value="NZ_BAOQ01000019.1"/>
</dbReference>
<feature type="signal peptide" evidence="1">
    <location>
        <begin position="1"/>
        <end position="28"/>
    </location>
</feature>